<dbReference type="Proteomes" id="UP000183656">
    <property type="component" value="Unassembled WGS sequence"/>
</dbReference>
<comment type="catalytic activity">
    <reaction evidence="2">
        <text>2 GTP = 3',3'-c-di-GMP + 2 diphosphate</text>
        <dbReference type="Rhea" id="RHEA:24898"/>
        <dbReference type="ChEBI" id="CHEBI:33019"/>
        <dbReference type="ChEBI" id="CHEBI:37565"/>
        <dbReference type="ChEBI" id="CHEBI:58805"/>
        <dbReference type="EC" id="2.7.7.65"/>
    </reaction>
</comment>
<dbReference type="InterPro" id="IPR029787">
    <property type="entry name" value="Nucleotide_cyclase"/>
</dbReference>
<evidence type="ECO:0000313" key="5">
    <source>
        <dbReference type="Proteomes" id="UP000183656"/>
    </source>
</evidence>
<dbReference type="InterPro" id="IPR043128">
    <property type="entry name" value="Rev_trsase/Diguanyl_cyclase"/>
</dbReference>
<dbReference type="PROSITE" id="PS50887">
    <property type="entry name" value="GGDEF"/>
    <property type="match status" value="1"/>
</dbReference>
<proteinExistence type="predicted"/>
<dbReference type="GO" id="GO:0043709">
    <property type="term" value="P:cell adhesion involved in single-species biofilm formation"/>
    <property type="evidence" value="ECO:0007669"/>
    <property type="project" value="TreeGrafter"/>
</dbReference>
<accession>A0A1I7GWF2</accession>
<dbReference type="Pfam" id="PF00990">
    <property type="entry name" value="GGDEF"/>
    <property type="match status" value="1"/>
</dbReference>
<dbReference type="CDD" id="cd01949">
    <property type="entry name" value="GGDEF"/>
    <property type="match status" value="1"/>
</dbReference>
<dbReference type="Gene3D" id="3.30.70.270">
    <property type="match status" value="1"/>
</dbReference>
<evidence type="ECO:0000313" key="4">
    <source>
        <dbReference type="EMBL" id="SFU52752.1"/>
    </source>
</evidence>
<dbReference type="PANTHER" id="PTHR45138">
    <property type="entry name" value="REGULATORY COMPONENTS OF SENSORY TRANSDUCTION SYSTEM"/>
    <property type="match status" value="1"/>
</dbReference>
<dbReference type="GO" id="GO:1902201">
    <property type="term" value="P:negative regulation of bacterial-type flagellum-dependent cell motility"/>
    <property type="evidence" value="ECO:0007669"/>
    <property type="project" value="TreeGrafter"/>
</dbReference>
<dbReference type="NCBIfam" id="TIGR00254">
    <property type="entry name" value="GGDEF"/>
    <property type="match status" value="1"/>
</dbReference>
<dbReference type="AlphaFoldDB" id="A0A1I7GWF2"/>
<dbReference type="FunFam" id="3.30.70.270:FF:000001">
    <property type="entry name" value="Diguanylate cyclase domain protein"/>
    <property type="match status" value="1"/>
</dbReference>
<organism evidence="4 5">
    <name type="scientific">Paenacidovorax caeni</name>
    <dbReference type="NCBI Taxonomy" id="343013"/>
    <lineage>
        <taxon>Bacteria</taxon>
        <taxon>Pseudomonadati</taxon>
        <taxon>Pseudomonadota</taxon>
        <taxon>Betaproteobacteria</taxon>
        <taxon>Burkholderiales</taxon>
        <taxon>Comamonadaceae</taxon>
        <taxon>Paenacidovorax</taxon>
    </lineage>
</organism>
<dbReference type="RefSeq" id="WP_233494983.1">
    <property type="nucleotide sequence ID" value="NZ_CYIG01000003.1"/>
</dbReference>
<reference evidence="4 5" key="1">
    <citation type="submission" date="2016-10" db="EMBL/GenBank/DDBJ databases">
        <authorList>
            <person name="de Groot N.N."/>
        </authorList>
    </citation>
    <scope>NUCLEOTIDE SEQUENCE [LARGE SCALE GENOMIC DNA]</scope>
    <source>
        <strain evidence="4 5">R-24608</strain>
    </source>
</reference>
<name>A0A1I7GWF2_9BURK</name>
<gene>
    <name evidence="4" type="ORF">SAMN04489707_100762</name>
</gene>
<keyword evidence="5" id="KW-1185">Reference proteome</keyword>
<protein>
    <recommendedName>
        <fullName evidence="1">diguanylate cyclase</fullName>
        <ecNumber evidence="1">2.7.7.65</ecNumber>
    </recommendedName>
</protein>
<dbReference type="InterPro" id="IPR050469">
    <property type="entry name" value="Diguanylate_Cyclase"/>
</dbReference>
<dbReference type="EMBL" id="FPBX01000007">
    <property type="protein sequence ID" value="SFU52752.1"/>
    <property type="molecule type" value="Genomic_DNA"/>
</dbReference>
<dbReference type="PANTHER" id="PTHR45138:SF9">
    <property type="entry name" value="DIGUANYLATE CYCLASE DGCM-RELATED"/>
    <property type="match status" value="1"/>
</dbReference>
<dbReference type="STRING" id="343013.SAMN04489707_100762"/>
<feature type="domain" description="GGDEF" evidence="3">
    <location>
        <begin position="49"/>
        <end position="177"/>
    </location>
</feature>
<evidence type="ECO:0000256" key="1">
    <source>
        <dbReference type="ARBA" id="ARBA00012528"/>
    </source>
</evidence>
<dbReference type="EC" id="2.7.7.65" evidence="1"/>
<dbReference type="InterPro" id="IPR000160">
    <property type="entry name" value="GGDEF_dom"/>
</dbReference>
<sequence length="177" mass="19540">MTKDVTELVARAQELRQQAHHDALTGLLNRRAGEQQLQRCQRAAQLECQGYALILADIDNFKSINDRFGHEEGDRVLQRCAALLSRKVRSGDALIRWGGEEFLIVLPGCKLAAAQELAERIRRTMACEQDAVVGTITLSLGVGAWQPGECSSTLLRRTDQALYRAKTSGRNQVAVAP</sequence>
<evidence type="ECO:0000259" key="3">
    <source>
        <dbReference type="PROSITE" id="PS50887"/>
    </source>
</evidence>
<evidence type="ECO:0000256" key="2">
    <source>
        <dbReference type="ARBA" id="ARBA00034247"/>
    </source>
</evidence>
<dbReference type="GO" id="GO:0005886">
    <property type="term" value="C:plasma membrane"/>
    <property type="evidence" value="ECO:0007669"/>
    <property type="project" value="TreeGrafter"/>
</dbReference>
<dbReference type="GO" id="GO:0052621">
    <property type="term" value="F:diguanylate cyclase activity"/>
    <property type="evidence" value="ECO:0007669"/>
    <property type="project" value="UniProtKB-EC"/>
</dbReference>
<dbReference type="SMART" id="SM00267">
    <property type="entry name" value="GGDEF"/>
    <property type="match status" value="1"/>
</dbReference>
<dbReference type="SUPFAM" id="SSF55073">
    <property type="entry name" value="Nucleotide cyclase"/>
    <property type="match status" value="1"/>
</dbReference>